<dbReference type="AlphaFoldDB" id="A0A6V7P4T1"/>
<name>A0A6V7P4T1_ANACO</name>
<organism evidence="1">
    <name type="scientific">Ananas comosus var. bracteatus</name>
    <name type="common">red pineapple</name>
    <dbReference type="NCBI Taxonomy" id="296719"/>
    <lineage>
        <taxon>Eukaryota</taxon>
        <taxon>Viridiplantae</taxon>
        <taxon>Streptophyta</taxon>
        <taxon>Embryophyta</taxon>
        <taxon>Tracheophyta</taxon>
        <taxon>Spermatophyta</taxon>
        <taxon>Magnoliopsida</taxon>
        <taxon>Liliopsida</taxon>
        <taxon>Poales</taxon>
        <taxon>Bromeliaceae</taxon>
        <taxon>Bromelioideae</taxon>
        <taxon>Ananas</taxon>
    </lineage>
</organism>
<protein>
    <recommendedName>
        <fullName evidence="2">Aminotransferase-like plant mobile domain-containing protein</fullName>
    </recommendedName>
</protein>
<accession>A0A6V7P4T1</accession>
<dbReference type="EMBL" id="LR862145">
    <property type="protein sequence ID" value="CAD1825855.1"/>
    <property type="molecule type" value="Genomic_DNA"/>
</dbReference>
<proteinExistence type="predicted"/>
<reference evidence="1" key="1">
    <citation type="submission" date="2020-07" db="EMBL/GenBank/DDBJ databases">
        <authorList>
            <person name="Lin J."/>
        </authorList>
    </citation>
    <scope>NUCLEOTIDE SEQUENCE</scope>
</reference>
<gene>
    <name evidence="1" type="ORF">CB5_LOCUS9066</name>
</gene>
<evidence type="ECO:0000313" key="1">
    <source>
        <dbReference type="EMBL" id="CAD1825855.1"/>
    </source>
</evidence>
<sequence>MAPLPPLSSSSSLDYNLLRQFVSLDPSQFILGSSFTDDPIPEDFPFLSEELLTPTLLDVAAIIGLHPHGITLSIAYNPNGVVDFEAHLDITDLAYTKFIRKFAGHYPAAVTKKEHIAFLLYWLCHNLFCTRSQKINRDFVPIANGERLA</sequence>
<evidence type="ECO:0008006" key="2">
    <source>
        <dbReference type="Google" id="ProtNLM"/>
    </source>
</evidence>